<keyword evidence="8 9" id="KW-0482">Metalloprotease</keyword>
<keyword evidence="9" id="KW-1133">Transmembrane helix</keyword>
<feature type="transmembrane region" description="Helical" evidence="9">
    <location>
        <begin position="139"/>
        <end position="156"/>
    </location>
</feature>
<gene>
    <name evidence="9 13" type="primary">ftsH</name>
    <name evidence="13" type="ORF">ACFFLS_08735</name>
</gene>
<feature type="binding site" evidence="9">
    <location>
        <position position="460"/>
    </location>
    <ligand>
        <name>Zn(2+)</name>
        <dbReference type="ChEBI" id="CHEBI:29105"/>
        <note>catalytic</note>
    </ligand>
</feature>
<keyword evidence="2 9" id="KW-0645">Protease</keyword>
<keyword evidence="3 9" id="KW-0479">Metal-binding</keyword>
<dbReference type="Pfam" id="PF01434">
    <property type="entry name" value="Peptidase_M41"/>
    <property type="match status" value="1"/>
</dbReference>
<dbReference type="InterPro" id="IPR003593">
    <property type="entry name" value="AAA+_ATPase"/>
</dbReference>
<evidence type="ECO:0000256" key="11">
    <source>
        <dbReference type="SAM" id="Coils"/>
    </source>
</evidence>
<feature type="coiled-coil region" evidence="11">
    <location>
        <begin position="589"/>
        <end position="616"/>
    </location>
</feature>
<evidence type="ECO:0000313" key="14">
    <source>
        <dbReference type="Proteomes" id="UP001589734"/>
    </source>
</evidence>
<protein>
    <recommendedName>
        <fullName evidence="9">ATP-dependent zinc metalloprotease FtsH</fullName>
        <ecNumber evidence="9">3.4.24.-</ecNumber>
    </recommendedName>
</protein>
<comment type="similarity">
    <text evidence="1 9">In the C-terminal section; belongs to the peptidase M41 family.</text>
</comment>
<evidence type="ECO:0000256" key="9">
    <source>
        <dbReference type="HAMAP-Rule" id="MF_01458"/>
    </source>
</evidence>
<feature type="active site" evidence="9">
    <location>
        <position position="457"/>
    </location>
</feature>
<dbReference type="InterPro" id="IPR050928">
    <property type="entry name" value="ATP-dep_Zn_Metalloprotease"/>
</dbReference>
<dbReference type="Gene3D" id="3.40.1690.20">
    <property type="match status" value="1"/>
</dbReference>
<dbReference type="PANTHER" id="PTHR43655">
    <property type="entry name" value="ATP-DEPENDENT PROTEASE"/>
    <property type="match status" value="1"/>
</dbReference>
<accession>A0ABV6BNV0</accession>
<evidence type="ECO:0000313" key="13">
    <source>
        <dbReference type="EMBL" id="MFC0077125.1"/>
    </source>
</evidence>
<keyword evidence="6 9" id="KW-0862">Zinc</keyword>
<evidence type="ECO:0000256" key="4">
    <source>
        <dbReference type="ARBA" id="ARBA00022741"/>
    </source>
</evidence>
<dbReference type="SMART" id="SM00382">
    <property type="entry name" value="AAA"/>
    <property type="match status" value="1"/>
</dbReference>
<dbReference type="GO" id="GO:0008237">
    <property type="term" value="F:metallopeptidase activity"/>
    <property type="evidence" value="ECO:0007669"/>
    <property type="project" value="UniProtKB-KW"/>
</dbReference>
<keyword evidence="9" id="KW-0472">Membrane</keyword>
<evidence type="ECO:0000256" key="8">
    <source>
        <dbReference type="ARBA" id="ARBA00023049"/>
    </source>
</evidence>
<dbReference type="Proteomes" id="UP001589734">
    <property type="component" value="Unassembled WGS sequence"/>
</dbReference>
<keyword evidence="9" id="KW-0812">Transmembrane</keyword>
<reference evidence="13 14" key="1">
    <citation type="submission" date="2024-09" db="EMBL/GenBank/DDBJ databases">
        <authorList>
            <person name="Sun Q."/>
            <person name="Mori K."/>
        </authorList>
    </citation>
    <scope>NUCLEOTIDE SEQUENCE [LARGE SCALE GENOMIC DNA]</scope>
    <source>
        <strain evidence="13 14">CGMCC 1.12926</strain>
    </source>
</reference>
<dbReference type="CDD" id="cd19501">
    <property type="entry name" value="RecA-like_FtsH"/>
    <property type="match status" value="1"/>
</dbReference>
<evidence type="ECO:0000256" key="7">
    <source>
        <dbReference type="ARBA" id="ARBA00022840"/>
    </source>
</evidence>
<evidence type="ECO:0000256" key="1">
    <source>
        <dbReference type="ARBA" id="ARBA00010044"/>
    </source>
</evidence>
<dbReference type="Pfam" id="PF00004">
    <property type="entry name" value="AAA"/>
    <property type="match status" value="1"/>
</dbReference>
<comment type="similarity">
    <text evidence="9">In the central section; belongs to the AAA ATPase family.</text>
</comment>
<keyword evidence="9" id="KW-1003">Cell membrane</keyword>
<dbReference type="EC" id="3.4.24.-" evidence="9"/>
<organism evidence="13 14">
    <name type="scientific">Flavobacterium procerum</name>
    <dbReference type="NCBI Taxonomy" id="1455569"/>
    <lineage>
        <taxon>Bacteria</taxon>
        <taxon>Pseudomonadati</taxon>
        <taxon>Bacteroidota</taxon>
        <taxon>Flavobacteriia</taxon>
        <taxon>Flavobacteriales</taxon>
        <taxon>Flavobacteriaceae</taxon>
        <taxon>Flavobacterium</taxon>
    </lineage>
</organism>
<dbReference type="EMBL" id="JBHLYW010000007">
    <property type="protein sequence ID" value="MFC0077125.1"/>
    <property type="molecule type" value="Genomic_DNA"/>
</dbReference>
<dbReference type="InterPro" id="IPR005936">
    <property type="entry name" value="FtsH"/>
</dbReference>
<dbReference type="InterPro" id="IPR003959">
    <property type="entry name" value="ATPase_AAA_core"/>
</dbReference>
<dbReference type="PROSITE" id="PS00674">
    <property type="entry name" value="AAA"/>
    <property type="match status" value="1"/>
</dbReference>
<evidence type="ECO:0000256" key="2">
    <source>
        <dbReference type="ARBA" id="ARBA00022670"/>
    </source>
</evidence>
<dbReference type="Gene3D" id="1.20.58.760">
    <property type="entry name" value="Peptidase M41"/>
    <property type="match status" value="1"/>
</dbReference>
<dbReference type="Pfam" id="PF17862">
    <property type="entry name" value="AAA_lid_3"/>
    <property type="match status" value="1"/>
</dbReference>
<feature type="transmembrane region" description="Helical" evidence="9">
    <location>
        <begin position="17"/>
        <end position="39"/>
    </location>
</feature>
<feature type="domain" description="AAA+ ATPase" evidence="12">
    <location>
        <begin position="225"/>
        <end position="365"/>
    </location>
</feature>
<proteinExistence type="inferred from homology"/>
<dbReference type="SUPFAM" id="SSF140990">
    <property type="entry name" value="FtsH protease domain-like"/>
    <property type="match status" value="1"/>
</dbReference>
<evidence type="ECO:0000256" key="3">
    <source>
        <dbReference type="ARBA" id="ARBA00022723"/>
    </source>
</evidence>
<dbReference type="SUPFAM" id="SSF52540">
    <property type="entry name" value="P-loop containing nucleoside triphosphate hydrolases"/>
    <property type="match status" value="1"/>
</dbReference>
<sequence>MAKDNNPNPNKFRISPWLIYTAILLVFLFISFATGGSSISEPAQLKSSDIDNLLAKGEIKSVTIFNNKDAEIFLTDEALKDPSNKKIAKDIFERPNKGPHYTAKFGDLKSFQDKLDRAKAEKKLVGGYDFKEANNWSDILIGLLPIIIIVGVWLFIMRKMSGGGAGGGGQIFNIGKSKAKLFDEKTDIKTTFKDVAGLEGAKEEIQEIVEFLKNPEKYTNLGGKIPKGALLVGPPGTGKTLLAKAVAGEAQVPFFSLSGSDFVEMFVGVGASRVRDLFKQAKEKSPAIIFIDEIDAVGRARGKSNMSGGNDERENTLNQLLTEMDGFGTNSNVIVLAATNRADVLDKALMRAGRFDRQIFVDLPDIRERAEIFAVHLAPIKKVEGLDLDFLAKQTPGFSGADIANVCNEAALIAARNNKPAVDRQDFLDAVDRIIGGLEKKNKIITPDEKRAIAIHEAGHATVSWMLEHAAPLIKVTIVPRGQSLGAAWYLPEERQIVRTDQMLDEMCATMGGRAAEKVTFDRISTGALSDLEKVTRQARAMVTIYGLNDKIGNVTYYDSTGQSEYNFSKPYSDETAKIIDAEISELIEGQYQRAIQILEENKDKLNQLADILIEKEVIFKDDLETIFGKRTWDKNLEEVVS</sequence>
<comment type="subunit">
    <text evidence="9">Homohexamer.</text>
</comment>
<dbReference type="RefSeq" id="WP_379686181.1">
    <property type="nucleotide sequence ID" value="NZ_JBHLYW010000007.1"/>
</dbReference>
<dbReference type="Gene3D" id="3.40.50.300">
    <property type="entry name" value="P-loop containing nucleotide triphosphate hydrolases"/>
    <property type="match status" value="1"/>
</dbReference>
<dbReference type="InterPro" id="IPR000642">
    <property type="entry name" value="Peptidase_M41"/>
</dbReference>
<dbReference type="HAMAP" id="MF_01458">
    <property type="entry name" value="FtsH"/>
    <property type="match status" value="1"/>
</dbReference>
<keyword evidence="4 9" id="KW-0547">Nucleotide-binding</keyword>
<keyword evidence="11" id="KW-0175">Coiled coil</keyword>
<dbReference type="InterPro" id="IPR027417">
    <property type="entry name" value="P-loop_NTPase"/>
</dbReference>
<feature type="binding site" evidence="9">
    <location>
        <begin position="233"/>
        <end position="240"/>
    </location>
    <ligand>
        <name>ATP</name>
        <dbReference type="ChEBI" id="CHEBI:30616"/>
    </ligand>
</feature>
<evidence type="ECO:0000256" key="10">
    <source>
        <dbReference type="RuleBase" id="RU003651"/>
    </source>
</evidence>
<comment type="subcellular location">
    <subcellularLocation>
        <location evidence="9">Cell membrane</location>
        <topology evidence="9">Multi-pass membrane protein</topology>
        <orientation evidence="9">Cytoplasmic side</orientation>
    </subcellularLocation>
</comment>
<comment type="similarity">
    <text evidence="10">Belongs to the AAA ATPase family.</text>
</comment>
<evidence type="ECO:0000256" key="6">
    <source>
        <dbReference type="ARBA" id="ARBA00022833"/>
    </source>
</evidence>
<keyword evidence="7 9" id="KW-0067">ATP-binding</keyword>
<name>A0ABV6BNV0_9FLAO</name>
<dbReference type="Gene3D" id="1.10.8.60">
    <property type="match status" value="1"/>
</dbReference>
<evidence type="ECO:0000259" key="12">
    <source>
        <dbReference type="SMART" id="SM00382"/>
    </source>
</evidence>
<comment type="caution">
    <text evidence="13">The sequence shown here is derived from an EMBL/GenBank/DDBJ whole genome shotgun (WGS) entry which is preliminary data.</text>
</comment>
<comment type="cofactor">
    <cofactor evidence="9">
        <name>Zn(2+)</name>
        <dbReference type="ChEBI" id="CHEBI:29105"/>
    </cofactor>
    <text evidence="9">Binds 1 zinc ion per subunit.</text>
</comment>
<evidence type="ECO:0000256" key="5">
    <source>
        <dbReference type="ARBA" id="ARBA00022801"/>
    </source>
</evidence>
<dbReference type="InterPro" id="IPR041569">
    <property type="entry name" value="AAA_lid_3"/>
</dbReference>
<keyword evidence="5 9" id="KW-0378">Hydrolase</keyword>
<comment type="function">
    <text evidence="9">Acts as a processive, ATP-dependent zinc metallopeptidase for both cytoplasmic and membrane proteins. Plays a role in the quality control of integral membrane proteins.</text>
</comment>
<dbReference type="InterPro" id="IPR037219">
    <property type="entry name" value="Peptidase_M41-like"/>
</dbReference>
<feature type="binding site" evidence="9">
    <location>
        <position position="456"/>
    </location>
    <ligand>
        <name>Zn(2+)</name>
        <dbReference type="ChEBI" id="CHEBI:29105"/>
        <note>catalytic</note>
    </ligand>
</feature>
<dbReference type="InterPro" id="IPR003960">
    <property type="entry name" value="ATPase_AAA_CS"/>
</dbReference>
<keyword evidence="14" id="KW-1185">Reference proteome</keyword>
<dbReference type="PANTHER" id="PTHR43655:SF2">
    <property type="entry name" value="AFG3 LIKE MATRIX AAA PEPTIDASE SUBUNIT 2, ISOFORM A"/>
    <property type="match status" value="1"/>
</dbReference>
<dbReference type="NCBIfam" id="TIGR01241">
    <property type="entry name" value="FtsH_fam"/>
    <property type="match status" value="1"/>
</dbReference>
<feature type="binding site" evidence="9">
    <location>
        <position position="531"/>
    </location>
    <ligand>
        <name>Zn(2+)</name>
        <dbReference type="ChEBI" id="CHEBI:29105"/>
        <note>catalytic</note>
    </ligand>
</feature>